<name>A0AA36MZ41_9DINO</name>
<organism evidence="1 2">
    <name type="scientific">Effrenium voratum</name>
    <dbReference type="NCBI Taxonomy" id="2562239"/>
    <lineage>
        <taxon>Eukaryota</taxon>
        <taxon>Sar</taxon>
        <taxon>Alveolata</taxon>
        <taxon>Dinophyceae</taxon>
        <taxon>Suessiales</taxon>
        <taxon>Symbiodiniaceae</taxon>
        <taxon>Effrenium</taxon>
    </lineage>
</organism>
<comment type="caution">
    <text evidence="1">The sequence shown here is derived from an EMBL/GenBank/DDBJ whole genome shotgun (WGS) entry which is preliminary data.</text>
</comment>
<protein>
    <submittedName>
        <fullName evidence="1">Uncharacterized protein</fullName>
    </submittedName>
</protein>
<gene>
    <name evidence="1" type="ORF">EVOR1521_LOCUS14578</name>
</gene>
<evidence type="ECO:0000313" key="2">
    <source>
        <dbReference type="Proteomes" id="UP001178507"/>
    </source>
</evidence>
<accession>A0AA36MZ41</accession>
<proteinExistence type="predicted"/>
<dbReference type="AlphaFoldDB" id="A0AA36MZ41"/>
<reference evidence="1" key="1">
    <citation type="submission" date="2023-08" db="EMBL/GenBank/DDBJ databases">
        <authorList>
            <person name="Chen Y."/>
            <person name="Shah S."/>
            <person name="Dougan E. K."/>
            <person name="Thang M."/>
            <person name="Chan C."/>
        </authorList>
    </citation>
    <scope>NUCLEOTIDE SEQUENCE</scope>
</reference>
<dbReference type="EMBL" id="CAUJNA010001763">
    <property type="protein sequence ID" value="CAJ1388787.1"/>
    <property type="molecule type" value="Genomic_DNA"/>
</dbReference>
<dbReference type="Proteomes" id="UP001178507">
    <property type="component" value="Unassembled WGS sequence"/>
</dbReference>
<evidence type="ECO:0000313" key="1">
    <source>
        <dbReference type="EMBL" id="CAJ1388787.1"/>
    </source>
</evidence>
<keyword evidence="2" id="KW-1185">Reference proteome</keyword>
<sequence>MTMDAARSLAVQLVLSPVHQLGERCGFRIFPGSASRCFKMMMLLVHPDKRTDPRAGEAFGEMQSIKSLVVVSDPDATRQRPMTELEGLLHRALRKIRDPVETAAEVIAFCDGLLRRRKRLEISALARLQWLNLDDAKSEEAESARELQRIFERRLSKAVAEAQEQTEEPAEVRRGAG</sequence>